<dbReference type="InterPro" id="IPR042229">
    <property type="entry name" value="Listeria/Bacterioides_rpt_sf"/>
</dbReference>
<organism evidence="3 4">
    <name type="scientific">Adlercreutzia equolifaciens</name>
    <dbReference type="NCBI Taxonomy" id="446660"/>
    <lineage>
        <taxon>Bacteria</taxon>
        <taxon>Bacillati</taxon>
        <taxon>Actinomycetota</taxon>
        <taxon>Coriobacteriia</taxon>
        <taxon>Eggerthellales</taxon>
        <taxon>Eggerthellaceae</taxon>
        <taxon>Adlercreutzia</taxon>
    </lineage>
</organism>
<proteinExistence type="predicted"/>
<feature type="compositionally biased region" description="Polar residues" evidence="1">
    <location>
        <begin position="265"/>
        <end position="285"/>
    </location>
</feature>
<reference evidence="3 4" key="1">
    <citation type="submission" date="2019-07" db="EMBL/GenBank/DDBJ databases">
        <title>Draft genome sequence of Adlercreutzia equolifaciens IPLA 37004, a human intestinal strain that does not produces equol from daidzein.</title>
        <authorList>
            <person name="Vazquez L."/>
            <person name="Florez A.B."/>
            <person name="Mayo B."/>
        </authorList>
    </citation>
    <scope>NUCLEOTIDE SEQUENCE [LARGE SCALE GENOMIC DNA]</scope>
    <source>
        <strain evidence="3 4">IPLA 37004</strain>
    </source>
</reference>
<comment type="caution">
    <text evidence="3">The sequence shown here is derived from an EMBL/GenBank/DDBJ whole genome shotgun (WGS) entry which is preliminary data.</text>
</comment>
<dbReference type="Gene3D" id="2.60.40.4270">
    <property type="entry name" value="Listeria-Bacteroides repeat domain"/>
    <property type="match status" value="1"/>
</dbReference>
<dbReference type="RefSeq" id="WP_161128451.1">
    <property type="nucleotide sequence ID" value="NZ_VJNE01000044.1"/>
</dbReference>
<feature type="domain" description="DUF7507" evidence="2">
    <location>
        <begin position="129"/>
        <end position="240"/>
    </location>
</feature>
<gene>
    <name evidence="3" type="ORF">FM068_11050</name>
</gene>
<dbReference type="InterPro" id="IPR055354">
    <property type="entry name" value="DUF7507"/>
</dbReference>
<dbReference type="Pfam" id="PF24346">
    <property type="entry name" value="DUF7507"/>
    <property type="match status" value="1"/>
</dbReference>
<feature type="region of interest" description="Disordered" evidence="1">
    <location>
        <begin position="259"/>
        <end position="291"/>
    </location>
</feature>
<accession>A0A6L8Q711</accession>
<sequence length="291" mass="30445">MSVANQPTHNAKDPISGVPGGTTYLVHEICDNNDKVIGYEIIPLKVVESSADDQLSYNLNGAPGSIDPTAGKTGSEVIVTSEVPDWEGHEFLGWSTSEDSAFADYTAGDHYTLTAGDDILFAIWKAKTPQYTIEKSVANEGSGEGGTFKTGETINYKITVTNTGGVAYLDPIILGDSLVDLGGPGVTVESNLSGAADFSNATLQGLLVGETVTVSYSYTVKATDNDITNAVTANGEKKAEVTTEVEDAPALTAVKKLVNEGTGDSGMSSNPLRYQQSAESGTASQRAWYPG</sequence>
<evidence type="ECO:0000259" key="2">
    <source>
        <dbReference type="Pfam" id="PF24346"/>
    </source>
</evidence>
<dbReference type="EMBL" id="VJNE01000044">
    <property type="protein sequence ID" value="MZG29099.1"/>
    <property type="molecule type" value="Genomic_DNA"/>
</dbReference>
<dbReference type="Proteomes" id="UP000472380">
    <property type="component" value="Unassembled WGS sequence"/>
</dbReference>
<evidence type="ECO:0000313" key="3">
    <source>
        <dbReference type="EMBL" id="MZG29099.1"/>
    </source>
</evidence>
<dbReference type="AlphaFoldDB" id="A0A6L8Q711"/>
<evidence type="ECO:0000256" key="1">
    <source>
        <dbReference type="SAM" id="MobiDB-lite"/>
    </source>
</evidence>
<evidence type="ECO:0000313" key="4">
    <source>
        <dbReference type="Proteomes" id="UP000472380"/>
    </source>
</evidence>
<protein>
    <recommendedName>
        <fullName evidence="2">DUF7507 domain-containing protein</fullName>
    </recommendedName>
</protein>
<name>A0A6L8Q711_9ACTN</name>